<sequence>MPEIVVRRRYSPVVDDDLKDGLIWWSTGRATVGLVVRDGVVVETAPYARRWAKGRDAREIYRKGEQQEGVSLIWVPVTEAEQP</sequence>
<gene>
    <name evidence="1" type="ORF">GCM10009733_000010</name>
</gene>
<evidence type="ECO:0000313" key="2">
    <source>
        <dbReference type="Proteomes" id="UP001500064"/>
    </source>
</evidence>
<evidence type="ECO:0000313" key="1">
    <source>
        <dbReference type="EMBL" id="GAA1607880.1"/>
    </source>
</evidence>
<protein>
    <submittedName>
        <fullName evidence="1">Uncharacterized protein</fullName>
    </submittedName>
</protein>
<proteinExistence type="predicted"/>
<dbReference type="EMBL" id="BAAAMU010000001">
    <property type="protein sequence ID" value="GAA1607880.1"/>
    <property type="molecule type" value="Genomic_DNA"/>
</dbReference>
<accession>A0ABP4QIC6</accession>
<comment type="caution">
    <text evidence="1">The sequence shown here is derived from an EMBL/GenBank/DDBJ whole genome shotgun (WGS) entry which is preliminary data.</text>
</comment>
<name>A0ABP4QIC6_9ACTN</name>
<reference evidence="2" key="1">
    <citation type="journal article" date="2019" name="Int. J. Syst. Evol. Microbiol.">
        <title>The Global Catalogue of Microorganisms (GCM) 10K type strain sequencing project: providing services to taxonomists for standard genome sequencing and annotation.</title>
        <authorList>
            <consortium name="The Broad Institute Genomics Platform"/>
            <consortium name="The Broad Institute Genome Sequencing Center for Infectious Disease"/>
            <person name="Wu L."/>
            <person name="Ma J."/>
        </authorList>
    </citation>
    <scope>NUCLEOTIDE SEQUENCE [LARGE SCALE GENOMIC DNA]</scope>
    <source>
        <strain evidence="2">JCM 13929</strain>
    </source>
</reference>
<keyword evidence="2" id="KW-1185">Reference proteome</keyword>
<organism evidence="1 2">
    <name type="scientific">Nonomuraea maheshkhaliensis</name>
    <dbReference type="NCBI Taxonomy" id="419590"/>
    <lineage>
        <taxon>Bacteria</taxon>
        <taxon>Bacillati</taxon>
        <taxon>Actinomycetota</taxon>
        <taxon>Actinomycetes</taxon>
        <taxon>Streptosporangiales</taxon>
        <taxon>Streptosporangiaceae</taxon>
        <taxon>Nonomuraea</taxon>
    </lineage>
</organism>
<dbReference type="Proteomes" id="UP001500064">
    <property type="component" value="Unassembled WGS sequence"/>
</dbReference>